<reference evidence="4" key="1">
    <citation type="submission" date="2016-02" db="EMBL/GenBank/DDBJ databases">
        <title>Draft genome sequence of Microdochium bolleyi, a fungal endophyte of beachgrass.</title>
        <authorList>
            <consortium name="DOE Joint Genome Institute"/>
            <person name="David A.S."/>
            <person name="May G."/>
            <person name="Haridas S."/>
            <person name="Lim J."/>
            <person name="Wang M."/>
            <person name="Labutti K."/>
            <person name="Lipzen A."/>
            <person name="Barry K."/>
            <person name="Grigoriev I.V."/>
        </authorList>
    </citation>
    <scope>NUCLEOTIDE SEQUENCE [LARGE SCALE GENOMIC DNA]</scope>
    <source>
        <strain evidence="4">J235TASD1</strain>
    </source>
</reference>
<feature type="signal peptide" evidence="1">
    <location>
        <begin position="1"/>
        <end position="24"/>
    </location>
</feature>
<feature type="chain" id="PRO_5007293854" evidence="1">
    <location>
        <begin position="25"/>
        <end position="289"/>
    </location>
</feature>
<organism evidence="3 4">
    <name type="scientific">Microdochium bolleyi</name>
    <dbReference type="NCBI Taxonomy" id="196109"/>
    <lineage>
        <taxon>Eukaryota</taxon>
        <taxon>Fungi</taxon>
        <taxon>Dikarya</taxon>
        <taxon>Ascomycota</taxon>
        <taxon>Pezizomycotina</taxon>
        <taxon>Sordariomycetes</taxon>
        <taxon>Xylariomycetidae</taxon>
        <taxon>Xylariales</taxon>
        <taxon>Microdochiaceae</taxon>
        <taxon>Microdochium</taxon>
    </lineage>
</organism>
<dbReference type="STRING" id="196109.A0A136JJV6"/>
<keyword evidence="3" id="KW-0378">Hydrolase</keyword>
<dbReference type="PANTHER" id="PTHR34154:SF3">
    <property type="entry name" value="ALKALI-SENSITIVE LINKAGE PROTEIN 1"/>
    <property type="match status" value="1"/>
</dbReference>
<dbReference type="GO" id="GO:0016787">
    <property type="term" value="F:hydrolase activity"/>
    <property type="evidence" value="ECO:0007669"/>
    <property type="project" value="UniProtKB-KW"/>
</dbReference>
<dbReference type="Pfam" id="PF11790">
    <property type="entry name" value="Glyco_hydro_cc"/>
    <property type="match status" value="1"/>
</dbReference>
<dbReference type="GO" id="GO:0009277">
    <property type="term" value="C:fungal-type cell wall"/>
    <property type="evidence" value="ECO:0007669"/>
    <property type="project" value="TreeGrafter"/>
</dbReference>
<dbReference type="Gene3D" id="3.20.20.80">
    <property type="entry name" value="Glycosidases"/>
    <property type="match status" value="1"/>
</dbReference>
<name>A0A136JJV6_9PEZI</name>
<evidence type="ECO:0000259" key="2">
    <source>
        <dbReference type="Pfam" id="PF11790"/>
    </source>
</evidence>
<proteinExistence type="predicted"/>
<dbReference type="AlphaFoldDB" id="A0A136JJV6"/>
<protein>
    <submittedName>
        <fullName evidence="3">Glycosyl hydrolase catalytic core-domain-containing protein</fullName>
    </submittedName>
</protein>
<evidence type="ECO:0000313" key="4">
    <source>
        <dbReference type="Proteomes" id="UP000070501"/>
    </source>
</evidence>
<dbReference type="InterPro" id="IPR053183">
    <property type="entry name" value="ASL1"/>
</dbReference>
<sequence length="289" mass="31060">MQIFNTQFIACLTAFLAAMPVANAAPVPRDTPGAKRIVLWDWTNTRDASSAPALQSSAQSIASSSKIFAVINWGTHTPAEIPKGVRFQPMIRSPQELEGDNWQAAVDLATNNVKKIVHFFNEPERNGISVDSAVAAWRQKMLPLRASTGALLVSPAPASNGEGSAWLSDFMGRLSASEKPDFLGVHFYTSQDAPAETEVAAAKAYMEERIATYGIPLAVSEIGSTSRDANSVQTFTKQIAEYMDSNPNVLEYGFFGASRTPADGFVSPAAQLLDSAGAWTTLGSWLLNN</sequence>
<dbReference type="InParanoid" id="A0A136JJV6"/>
<dbReference type="GO" id="GO:0071966">
    <property type="term" value="P:fungal-type cell wall polysaccharide metabolic process"/>
    <property type="evidence" value="ECO:0007669"/>
    <property type="project" value="TreeGrafter"/>
</dbReference>
<evidence type="ECO:0000313" key="3">
    <source>
        <dbReference type="EMBL" id="KXJ97434.1"/>
    </source>
</evidence>
<gene>
    <name evidence="3" type="ORF">Micbo1qcDRAFT_156321</name>
</gene>
<dbReference type="SUPFAM" id="SSF51445">
    <property type="entry name" value="(Trans)glycosidases"/>
    <property type="match status" value="1"/>
</dbReference>
<dbReference type="OrthoDB" id="43654at2759"/>
<dbReference type="InterPro" id="IPR024655">
    <property type="entry name" value="Asl1_glyco_hydro_catalytic"/>
</dbReference>
<keyword evidence="1" id="KW-0732">Signal</keyword>
<dbReference type="Proteomes" id="UP000070501">
    <property type="component" value="Unassembled WGS sequence"/>
</dbReference>
<dbReference type="EMBL" id="KQ964245">
    <property type="protein sequence ID" value="KXJ97434.1"/>
    <property type="molecule type" value="Genomic_DNA"/>
</dbReference>
<feature type="domain" description="Asl1-like glycosyl hydrolase catalytic" evidence="2">
    <location>
        <begin position="60"/>
        <end position="285"/>
    </location>
</feature>
<dbReference type="PANTHER" id="PTHR34154">
    <property type="entry name" value="ALKALI-SENSITIVE LINKAGE PROTEIN 1"/>
    <property type="match status" value="1"/>
</dbReference>
<dbReference type="InterPro" id="IPR017853">
    <property type="entry name" value="GH"/>
</dbReference>
<accession>A0A136JJV6</accession>
<keyword evidence="4" id="KW-1185">Reference proteome</keyword>
<evidence type="ECO:0000256" key="1">
    <source>
        <dbReference type="SAM" id="SignalP"/>
    </source>
</evidence>